<dbReference type="PRINTS" id="PR00082">
    <property type="entry name" value="GLFDHDRGNASE"/>
</dbReference>
<dbReference type="PANTHER" id="PTHR11606:SF13">
    <property type="entry name" value="GLUTAMATE DEHYDROGENASE 1, MITOCHONDRIAL"/>
    <property type="match status" value="1"/>
</dbReference>
<sequence>MAGEKKNWFQVAQDRIQIAGTKLGQNPEITEILRNPQRTLSVSIPVRLDDGTTKVFQGFRCQHNDAVGPTKGGIRFHQDETLEDVKALATLMTLKCAVVGLPYGGSKGGIVVDPKKLSIGELERLSRGYIRALGTFVGPDRDVPAPDVNTTPQIMAWMMDEYSKLTGHNTFALLTGKPLIVGGSLGRTAATGLGGVYCLRMAAKKMGMNLKGATVAVEGFGNVGFYAARILREEDGAKIVAITMVNGGVYDPKGIDPDDLKAYENKNGTVKGYKGLDNVSNEQLRALDVDIYIPAALQNAILKDNAKDVKAKIVVELANGGVNPDADEILEKNGVFVIPDILGNAGGVTVSYFEWIQNNYGYYWSEKEVNEKLERVMTEAFERVHNMYTKHKADKVTMRMAADMVAVERVGEAVKVRGWVG</sequence>
<dbReference type="InterPro" id="IPR006095">
    <property type="entry name" value="Glu/Leu/Phe/Val/Trp_DH"/>
</dbReference>
<keyword evidence="2 3" id="KW-0560">Oxidoreductase</keyword>
<evidence type="ECO:0000256" key="4">
    <source>
        <dbReference type="PIRSR" id="PIRSR000185-1"/>
    </source>
</evidence>
<feature type="binding site" evidence="5">
    <location>
        <position position="71"/>
    </location>
    <ligand>
        <name>substrate</name>
    </ligand>
</feature>
<dbReference type="EMBL" id="QXIS01000005">
    <property type="protein sequence ID" value="RIE06742.1"/>
    <property type="molecule type" value="Genomic_DNA"/>
</dbReference>
<evidence type="ECO:0000256" key="6">
    <source>
        <dbReference type="PIRSR" id="PIRSR000185-3"/>
    </source>
</evidence>
<proteinExistence type="inferred from homology"/>
<dbReference type="InterPro" id="IPR046346">
    <property type="entry name" value="Aminoacid_DH-like_N_sf"/>
</dbReference>
<dbReference type="InterPro" id="IPR006096">
    <property type="entry name" value="Glu/Leu/Phe/Val/Trp_DH_C"/>
</dbReference>
<accession>A0A398CVL2</accession>
<dbReference type="GO" id="GO:0004352">
    <property type="term" value="F:glutamate dehydrogenase (NAD+) activity"/>
    <property type="evidence" value="ECO:0007669"/>
    <property type="project" value="TreeGrafter"/>
</dbReference>
<dbReference type="InterPro" id="IPR036291">
    <property type="entry name" value="NAD(P)-bd_dom_sf"/>
</dbReference>
<comment type="similarity">
    <text evidence="1 3 7">Belongs to the Glu/Leu/Phe/Val dehydrogenases family.</text>
</comment>
<feature type="binding site" evidence="5">
    <location>
        <position position="351"/>
    </location>
    <ligand>
        <name>substrate</name>
    </ligand>
</feature>
<dbReference type="GO" id="GO:0006538">
    <property type="term" value="P:L-glutamate catabolic process"/>
    <property type="evidence" value="ECO:0007669"/>
    <property type="project" value="TreeGrafter"/>
</dbReference>
<evidence type="ECO:0000256" key="3">
    <source>
        <dbReference type="PIRNR" id="PIRNR000185"/>
    </source>
</evidence>
<dbReference type="SUPFAM" id="SSF53223">
    <property type="entry name" value="Aminoacid dehydrogenase-like, N-terminal domain"/>
    <property type="match status" value="1"/>
</dbReference>
<dbReference type="PANTHER" id="PTHR11606">
    <property type="entry name" value="GLUTAMATE DEHYDROGENASE"/>
    <property type="match status" value="1"/>
</dbReference>
<dbReference type="CDD" id="cd01076">
    <property type="entry name" value="NAD_bind_1_Glu_DH"/>
    <property type="match status" value="1"/>
</dbReference>
<dbReference type="SMART" id="SM00839">
    <property type="entry name" value="ELFV_dehydrog"/>
    <property type="match status" value="1"/>
</dbReference>
<evidence type="ECO:0000256" key="1">
    <source>
        <dbReference type="ARBA" id="ARBA00006382"/>
    </source>
</evidence>
<dbReference type="PROSITE" id="PS00074">
    <property type="entry name" value="GLFV_DEHYDROGENASE"/>
    <property type="match status" value="1"/>
</dbReference>
<organism evidence="9 10">
    <name type="scientific">Candidatus Cryosericum terrychapinii</name>
    <dbReference type="NCBI Taxonomy" id="2290919"/>
    <lineage>
        <taxon>Bacteria</taxon>
        <taxon>Pseudomonadati</taxon>
        <taxon>Caldisericota/Cryosericota group</taxon>
        <taxon>Candidatus Cryosericota</taxon>
        <taxon>Candidatus Cryosericia</taxon>
        <taxon>Candidatus Cryosericales</taxon>
        <taxon>Candidatus Cryosericaceae</taxon>
        <taxon>Candidatus Cryosericum</taxon>
    </lineage>
</organism>
<reference evidence="9 10" key="1">
    <citation type="submission" date="2018-09" db="EMBL/GenBank/DDBJ databases">
        <title>Discovery and Ecogenomic Context for Candidatus Cryosericales, a Global Caldiserica Order Active in Thawing Permafrost.</title>
        <authorList>
            <person name="Martinez M.A."/>
            <person name="Woodcroft B.J."/>
            <person name="Ignacio Espinoza J.C."/>
            <person name="Zayed A."/>
            <person name="Singleton C.M."/>
            <person name="Boyd J."/>
            <person name="Li Y.-F."/>
            <person name="Purvine S."/>
            <person name="Maughan H."/>
            <person name="Hodgkins S.B."/>
            <person name="Anderson D."/>
            <person name="Sederholm M."/>
            <person name="Temperton B."/>
            <person name="Saleska S.R."/>
            <person name="Tyson G.W."/>
            <person name="Rich V.I."/>
        </authorList>
    </citation>
    <scope>NUCLEOTIDE SEQUENCE [LARGE SCALE GENOMIC DNA]</scope>
    <source>
        <strain evidence="9 10">SMC7</strain>
    </source>
</reference>
<dbReference type="InterPro" id="IPR033524">
    <property type="entry name" value="Glu/Leu/Phe/Val_DH_AS"/>
</dbReference>
<evidence type="ECO:0000313" key="9">
    <source>
        <dbReference type="EMBL" id="RIE06742.1"/>
    </source>
</evidence>
<dbReference type="OrthoDB" id="9803297at2"/>
<gene>
    <name evidence="9" type="ORF">SMC7_00865</name>
</gene>
<evidence type="ECO:0000259" key="8">
    <source>
        <dbReference type="SMART" id="SM00839"/>
    </source>
</evidence>
<dbReference type="Pfam" id="PF00208">
    <property type="entry name" value="ELFV_dehydrog"/>
    <property type="match status" value="1"/>
</dbReference>
<dbReference type="InterPro" id="IPR006097">
    <property type="entry name" value="Glu/Leu/Phe/Val/Trp_DH_dimer"/>
</dbReference>
<keyword evidence="5" id="KW-0547">Nucleotide-binding</keyword>
<dbReference type="InterPro" id="IPR014362">
    <property type="entry name" value="Glu_DH"/>
</dbReference>
<dbReference type="AlphaFoldDB" id="A0A398CVL2"/>
<keyword evidence="10" id="KW-1185">Reference proteome</keyword>
<dbReference type="Pfam" id="PF02812">
    <property type="entry name" value="ELFV_dehydrog_N"/>
    <property type="match status" value="1"/>
</dbReference>
<feature type="site" description="Important for catalysis" evidence="6">
    <location>
        <position position="147"/>
    </location>
</feature>
<feature type="binding site" evidence="5">
    <location>
        <position position="95"/>
    </location>
    <ligand>
        <name>substrate</name>
    </ligand>
</feature>
<keyword evidence="5" id="KW-0520">NAD</keyword>
<dbReference type="Gene3D" id="3.40.50.720">
    <property type="entry name" value="NAD(P)-binding Rossmann-like Domain"/>
    <property type="match status" value="1"/>
</dbReference>
<dbReference type="Gene3D" id="3.40.50.10860">
    <property type="entry name" value="Leucine Dehydrogenase, chain A, domain 1"/>
    <property type="match status" value="1"/>
</dbReference>
<evidence type="ECO:0000313" key="10">
    <source>
        <dbReference type="Proteomes" id="UP000266328"/>
    </source>
</evidence>
<name>A0A398CVL2_9BACT</name>
<protein>
    <recommendedName>
        <fullName evidence="3">Glutamate dehydrogenase</fullName>
    </recommendedName>
</protein>
<feature type="binding site" evidence="5">
    <location>
        <position position="191"/>
    </location>
    <ligand>
        <name>NAD(+)</name>
        <dbReference type="ChEBI" id="CHEBI:57540"/>
    </ligand>
</feature>
<dbReference type="GO" id="GO:0000166">
    <property type="term" value="F:nucleotide binding"/>
    <property type="evidence" value="ECO:0007669"/>
    <property type="project" value="UniProtKB-KW"/>
</dbReference>
<feature type="domain" description="Glutamate/phenylalanine/leucine/valine/L-tryptophan dehydrogenase C-terminal" evidence="8">
    <location>
        <begin position="184"/>
        <end position="418"/>
    </location>
</feature>
<feature type="binding site" evidence="5">
    <location>
        <position position="222"/>
    </location>
    <ligand>
        <name>NAD(+)</name>
        <dbReference type="ChEBI" id="CHEBI:57540"/>
    </ligand>
</feature>
<dbReference type="PIRSF" id="PIRSF000185">
    <property type="entry name" value="Glu_DH"/>
    <property type="match status" value="1"/>
</dbReference>
<feature type="active site" description="Proton donor" evidence="4">
    <location>
        <position position="107"/>
    </location>
</feature>
<dbReference type="Proteomes" id="UP000266328">
    <property type="component" value="Unassembled WGS sequence"/>
</dbReference>
<dbReference type="SUPFAM" id="SSF51735">
    <property type="entry name" value="NAD(P)-binding Rossmann-fold domains"/>
    <property type="match status" value="1"/>
</dbReference>
<evidence type="ECO:0000256" key="2">
    <source>
        <dbReference type="ARBA" id="ARBA00023002"/>
    </source>
</evidence>
<dbReference type="FunFam" id="3.40.50.10860:FF:000003">
    <property type="entry name" value="Glutamate dehydrogenase"/>
    <property type="match status" value="1"/>
</dbReference>
<dbReference type="InterPro" id="IPR033922">
    <property type="entry name" value="NAD_bind_Glu_DH"/>
</dbReference>
<evidence type="ECO:0000256" key="7">
    <source>
        <dbReference type="RuleBase" id="RU004417"/>
    </source>
</evidence>
<dbReference type="RefSeq" id="WP_119088496.1">
    <property type="nucleotide sequence ID" value="NZ_QXIS01000005.1"/>
</dbReference>
<evidence type="ECO:0000256" key="5">
    <source>
        <dbReference type="PIRSR" id="PIRSR000185-2"/>
    </source>
</evidence>
<comment type="caution">
    <text evidence="9">The sequence shown here is derived from an EMBL/GenBank/DDBJ whole genome shotgun (WGS) entry which is preliminary data.</text>
</comment>